<dbReference type="NCBIfam" id="TIGR03848">
    <property type="entry name" value="MSMEG_4193"/>
    <property type="match status" value="1"/>
</dbReference>
<keyword evidence="4" id="KW-1185">Reference proteome</keyword>
<dbReference type="CDD" id="cd07067">
    <property type="entry name" value="HP_PGM_like"/>
    <property type="match status" value="1"/>
</dbReference>
<dbReference type="GO" id="GO:0005829">
    <property type="term" value="C:cytosol"/>
    <property type="evidence" value="ECO:0007669"/>
    <property type="project" value="TreeGrafter"/>
</dbReference>
<keyword evidence="1" id="KW-0378">Hydrolase</keyword>
<dbReference type="RefSeq" id="WP_064438842.1">
    <property type="nucleotide sequence ID" value="NZ_BDDI01000002.1"/>
</dbReference>
<feature type="region of interest" description="Disordered" evidence="2">
    <location>
        <begin position="206"/>
        <end position="228"/>
    </location>
</feature>
<sequence length="228" mass="24430">MTVLLVRHGRSHANTSGLLAGRTAGVSLDERGQEQALSLAGRLASLPIRGIVCSPLLRCQQTVDPLAQKLGLEPLPDTRLLEVDYGEWTGKPLSELVKEPLWAVVQQHPSAVVFPGGESLAQVQSRAVAAIREHDKRLAVTSGGDGLWLVCTHGDVIKSIVADALGLHLDGFQRIIVEPASISVVRYTETRPFLHHLNDTGADFAHLKPRESGKEGTSDAVVGGDVPR</sequence>
<evidence type="ECO:0000313" key="3">
    <source>
        <dbReference type="EMBL" id="MBB3039823.1"/>
    </source>
</evidence>
<name>A0A839RVC8_9ACTN</name>
<gene>
    <name evidence="3" type="ORF">FHU29_004313</name>
</gene>
<dbReference type="Pfam" id="PF00300">
    <property type="entry name" value="His_Phos_1"/>
    <property type="match status" value="1"/>
</dbReference>
<evidence type="ECO:0000256" key="1">
    <source>
        <dbReference type="ARBA" id="ARBA00022801"/>
    </source>
</evidence>
<dbReference type="InterPro" id="IPR013078">
    <property type="entry name" value="His_Pase_superF_clade-1"/>
</dbReference>
<dbReference type="PANTHER" id="PTHR46517:SF1">
    <property type="entry name" value="FRUCTOSE-2,6-BISPHOSPHATASE TIGAR"/>
    <property type="match status" value="1"/>
</dbReference>
<evidence type="ECO:0000313" key="4">
    <source>
        <dbReference type="Proteomes" id="UP000567922"/>
    </source>
</evidence>
<dbReference type="InterPro" id="IPR051695">
    <property type="entry name" value="Phosphoglycerate_Mutase"/>
</dbReference>
<dbReference type="PANTHER" id="PTHR46517">
    <property type="entry name" value="FRUCTOSE-2,6-BISPHOSPHATASE TIGAR"/>
    <property type="match status" value="1"/>
</dbReference>
<dbReference type="Gene3D" id="3.40.50.1240">
    <property type="entry name" value="Phosphoglycerate mutase-like"/>
    <property type="match status" value="1"/>
</dbReference>
<protein>
    <submittedName>
        <fullName evidence="3">Putative phosphomutase (TIGR03848 family)</fullName>
    </submittedName>
</protein>
<reference evidence="3 4" key="1">
    <citation type="submission" date="2020-08" db="EMBL/GenBank/DDBJ databases">
        <title>Sequencing the genomes of 1000 actinobacteria strains.</title>
        <authorList>
            <person name="Klenk H.-P."/>
        </authorList>
    </citation>
    <scope>NUCLEOTIDE SEQUENCE [LARGE SCALE GENOMIC DNA]</scope>
    <source>
        <strain evidence="3 4">DSM 45258</strain>
    </source>
</reference>
<dbReference type="Proteomes" id="UP000567922">
    <property type="component" value="Unassembled WGS sequence"/>
</dbReference>
<dbReference type="GO" id="GO:0043456">
    <property type="term" value="P:regulation of pentose-phosphate shunt"/>
    <property type="evidence" value="ECO:0007669"/>
    <property type="project" value="TreeGrafter"/>
</dbReference>
<dbReference type="InterPro" id="IPR029033">
    <property type="entry name" value="His_PPase_superfam"/>
</dbReference>
<dbReference type="GO" id="GO:0045820">
    <property type="term" value="P:negative regulation of glycolytic process"/>
    <property type="evidence" value="ECO:0007669"/>
    <property type="project" value="TreeGrafter"/>
</dbReference>
<feature type="compositionally biased region" description="Basic and acidic residues" evidence="2">
    <location>
        <begin position="206"/>
        <end position="217"/>
    </location>
</feature>
<dbReference type="AlphaFoldDB" id="A0A839RVC8"/>
<dbReference type="GO" id="GO:0004331">
    <property type="term" value="F:fructose-2,6-bisphosphate 2-phosphatase activity"/>
    <property type="evidence" value="ECO:0007669"/>
    <property type="project" value="TreeGrafter"/>
</dbReference>
<evidence type="ECO:0000256" key="2">
    <source>
        <dbReference type="SAM" id="MobiDB-lite"/>
    </source>
</evidence>
<dbReference type="EMBL" id="JACHWS010000005">
    <property type="protein sequence ID" value="MBB3039823.1"/>
    <property type="molecule type" value="Genomic_DNA"/>
</dbReference>
<comment type="caution">
    <text evidence="3">The sequence shown here is derived from an EMBL/GenBank/DDBJ whole genome shotgun (WGS) entry which is preliminary data.</text>
</comment>
<proteinExistence type="predicted"/>
<dbReference type="SUPFAM" id="SSF53254">
    <property type="entry name" value="Phosphoglycerate mutase-like"/>
    <property type="match status" value="1"/>
</dbReference>
<dbReference type="InterPro" id="IPR022492">
    <property type="entry name" value="Phosphomutase_MSMEG4193_put"/>
</dbReference>
<dbReference type="OrthoDB" id="4120859at2"/>
<accession>A0A839RVC8</accession>
<dbReference type="SMART" id="SM00855">
    <property type="entry name" value="PGAM"/>
    <property type="match status" value="1"/>
</dbReference>
<organism evidence="3 4">
    <name type="scientific">Hoyosella altamirensis</name>
    <dbReference type="NCBI Taxonomy" id="616997"/>
    <lineage>
        <taxon>Bacteria</taxon>
        <taxon>Bacillati</taxon>
        <taxon>Actinomycetota</taxon>
        <taxon>Actinomycetes</taxon>
        <taxon>Mycobacteriales</taxon>
        <taxon>Hoyosellaceae</taxon>
        <taxon>Hoyosella</taxon>
    </lineage>
</organism>